<sequence>MRQVFSSPRLENVERVAALLREAGIEVQILNGRSYKGNRRSSFSYREDAGGPKPAVWVTRSDEQPRARELLREAGLLQGQASTRSYLPQDGLVFAAETTAAPKRRMTRAAKIRYTLLGGAVLVIALSWVAKPAPDTRVAAAPTTAPEPALDMVPPTVEASVNRIPVPRALATTVLADALTRAAGPVCVAIDGDTPPAPLLAELEAGYPDVRPASACTGGDGQAAWLEVANYRTDGSGAGTLDLISGGSDATQGLITRVLDVRRTGTDWSFTRSE</sequence>
<keyword evidence="3" id="KW-1185">Reference proteome</keyword>
<dbReference type="EMBL" id="SMTG01000002">
    <property type="protein sequence ID" value="TDK32814.1"/>
    <property type="molecule type" value="Genomic_DNA"/>
</dbReference>
<organism evidence="2 3">
    <name type="scientific">Luteimonas terrae</name>
    <dbReference type="NCBI Taxonomy" id="1530191"/>
    <lineage>
        <taxon>Bacteria</taxon>
        <taxon>Pseudomonadati</taxon>
        <taxon>Pseudomonadota</taxon>
        <taxon>Gammaproteobacteria</taxon>
        <taxon>Lysobacterales</taxon>
        <taxon>Lysobacteraceae</taxon>
        <taxon>Luteimonas</taxon>
    </lineage>
</organism>
<keyword evidence="1" id="KW-0812">Transmembrane</keyword>
<protein>
    <recommendedName>
        <fullName evidence="4">Pathogenicity-like protein</fullName>
    </recommendedName>
</protein>
<evidence type="ECO:0000256" key="1">
    <source>
        <dbReference type="SAM" id="Phobius"/>
    </source>
</evidence>
<dbReference type="Proteomes" id="UP000295543">
    <property type="component" value="Unassembled WGS sequence"/>
</dbReference>
<reference evidence="2 3" key="1">
    <citation type="submission" date="2019-03" db="EMBL/GenBank/DDBJ databases">
        <title>Luteimonas zhaokaii sp.nov., isolated from the rectal contents of Plateau pika in Yushu, Qinghai Province, China.</title>
        <authorList>
            <person name="Zhang G."/>
        </authorList>
    </citation>
    <scope>NUCLEOTIDE SEQUENCE [LARGE SCALE GENOMIC DNA]</scope>
    <source>
        <strain evidence="2 3">THG-MD21</strain>
    </source>
</reference>
<keyword evidence="1" id="KW-0472">Membrane</keyword>
<dbReference type="RefSeq" id="WP_133392357.1">
    <property type="nucleotide sequence ID" value="NZ_SMTG01000002.1"/>
</dbReference>
<dbReference type="AlphaFoldDB" id="A0A4R5UC36"/>
<gene>
    <name evidence="2" type="ORF">E2F49_01745</name>
</gene>
<proteinExistence type="predicted"/>
<name>A0A4R5UC36_9GAMM</name>
<dbReference type="OrthoDB" id="5955962at2"/>
<evidence type="ECO:0008006" key="4">
    <source>
        <dbReference type="Google" id="ProtNLM"/>
    </source>
</evidence>
<evidence type="ECO:0000313" key="2">
    <source>
        <dbReference type="EMBL" id="TDK32814.1"/>
    </source>
</evidence>
<feature type="transmembrane region" description="Helical" evidence="1">
    <location>
        <begin position="112"/>
        <end position="130"/>
    </location>
</feature>
<accession>A0A4R5UC36</accession>
<keyword evidence="1" id="KW-1133">Transmembrane helix</keyword>
<evidence type="ECO:0000313" key="3">
    <source>
        <dbReference type="Proteomes" id="UP000295543"/>
    </source>
</evidence>
<comment type="caution">
    <text evidence="2">The sequence shown here is derived from an EMBL/GenBank/DDBJ whole genome shotgun (WGS) entry which is preliminary data.</text>
</comment>